<accession>A0AAD7Z1W4</accession>
<evidence type="ECO:0000313" key="2">
    <source>
        <dbReference type="Proteomes" id="UP001231518"/>
    </source>
</evidence>
<dbReference type="AlphaFoldDB" id="A0AAD7Z1W4"/>
<dbReference type="Proteomes" id="UP001231518">
    <property type="component" value="Chromosome 2"/>
</dbReference>
<dbReference type="SUPFAM" id="SSF52047">
    <property type="entry name" value="RNI-like"/>
    <property type="match status" value="1"/>
</dbReference>
<name>A0AAD7Z1W4_MYTSE</name>
<gene>
    <name evidence="1" type="ORF">PYW07_007225</name>
</gene>
<evidence type="ECO:0008006" key="3">
    <source>
        <dbReference type="Google" id="ProtNLM"/>
    </source>
</evidence>
<dbReference type="EMBL" id="JARGEI010000002">
    <property type="protein sequence ID" value="KAJ8735605.1"/>
    <property type="molecule type" value="Genomic_DNA"/>
</dbReference>
<keyword evidence="2" id="KW-1185">Reference proteome</keyword>
<protein>
    <recommendedName>
        <fullName evidence="3">F-box domain-containing protein</fullName>
    </recommendedName>
</protein>
<organism evidence="1 2">
    <name type="scientific">Mythimna separata</name>
    <name type="common">Oriental armyworm</name>
    <name type="synonym">Pseudaletia separata</name>
    <dbReference type="NCBI Taxonomy" id="271217"/>
    <lineage>
        <taxon>Eukaryota</taxon>
        <taxon>Metazoa</taxon>
        <taxon>Ecdysozoa</taxon>
        <taxon>Arthropoda</taxon>
        <taxon>Hexapoda</taxon>
        <taxon>Insecta</taxon>
        <taxon>Pterygota</taxon>
        <taxon>Neoptera</taxon>
        <taxon>Endopterygota</taxon>
        <taxon>Lepidoptera</taxon>
        <taxon>Glossata</taxon>
        <taxon>Ditrysia</taxon>
        <taxon>Noctuoidea</taxon>
        <taxon>Noctuidae</taxon>
        <taxon>Noctuinae</taxon>
        <taxon>Hadenini</taxon>
        <taxon>Mythimna</taxon>
    </lineage>
</organism>
<sequence length="599" mass="69326">MDHIGLADLPEELLIMIVKGLDFSSQCSLYNSCARFRHILTMHGVVLQCHMSASLVATANTLKLNFFKDIARNLLVLNMSGVHDLTKTKVLPAFRKLKRLKILDISYTNLIIPDLVAIHEACPTVTDITINYKFGEGSILLTDQALGQYQSLFVHFENVHFVGSLDNLLSNNIVLHVLKDSRIGTLQFSIIELGDPFTGVVRNTYMDCEVPHFSRFAVYFLVNWRIRSEDETPNHFPVMSQIKLEKYEFCIIYTLRQHRHSPFVYATPLFKKFFSEHFNVELQTSDFYEVTVKGNVAFFVWNNETTQFDDKFFQNLYRQLKPYFPFYYKTDADVTCPQNEDWIFIDPRIDKLPTETYKPQEKKRKILMPNVEFDYDNLLKDKHKVQLSLNLPVDQIVSATLPSNGQYFSKITFLSLGGAVKYSKNFFSTLLEKCHNLVTLSVELPVITSGRFAYDILLNLKANRSMKNLRLVVKGINFKPFFELLSNCNTLENIILIDPKQWYHCEVANPTVLVQSCAKLYSVFIEAPFSEKAQTKQLQSFNKLKRRFKRPHLRVVIKRVTDRTCLYGYDPFSAVFKLNSIKPICNNFPNLRYSAGGLR</sequence>
<comment type="caution">
    <text evidence="1">The sequence shown here is derived from an EMBL/GenBank/DDBJ whole genome shotgun (WGS) entry which is preliminary data.</text>
</comment>
<evidence type="ECO:0000313" key="1">
    <source>
        <dbReference type="EMBL" id="KAJ8735605.1"/>
    </source>
</evidence>
<proteinExistence type="predicted"/>
<reference evidence="1" key="1">
    <citation type="submission" date="2023-03" db="EMBL/GenBank/DDBJ databases">
        <title>Chromosome-level genomes of two armyworms, Mythimna separata and Mythimna loreyi, provide insights into the biosynthesis and reception of sex pheromones.</title>
        <authorList>
            <person name="Zhao H."/>
        </authorList>
    </citation>
    <scope>NUCLEOTIDE SEQUENCE</scope>
    <source>
        <strain evidence="1">BeijingLab</strain>
        <tissue evidence="1">Pupa</tissue>
    </source>
</reference>